<dbReference type="Proteomes" id="UP000218627">
    <property type="component" value="Unassembled WGS sequence"/>
</dbReference>
<feature type="domain" description="CRISPR associated protein Cas6 C-terminal" evidence="2">
    <location>
        <begin position="114"/>
        <end position="235"/>
    </location>
</feature>
<organism evidence="3 4">
    <name type="scientific">Hydrogenobacter hydrogenophilus</name>
    <dbReference type="NCBI Taxonomy" id="35835"/>
    <lineage>
        <taxon>Bacteria</taxon>
        <taxon>Pseudomonadati</taxon>
        <taxon>Aquificota</taxon>
        <taxon>Aquificia</taxon>
        <taxon>Aquificales</taxon>
        <taxon>Aquificaceae</taxon>
        <taxon>Hydrogenobacter</taxon>
    </lineage>
</organism>
<dbReference type="AlphaFoldDB" id="A0A285P8A5"/>
<accession>A0A285P8A5</accession>
<dbReference type="PANTHER" id="PTHR36984:SF3">
    <property type="entry name" value="CRISPR-ASSOCIATED ENDORIBONUCLEASE CAS6"/>
    <property type="match status" value="1"/>
</dbReference>
<evidence type="ECO:0000256" key="1">
    <source>
        <dbReference type="ARBA" id="ARBA00023118"/>
    </source>
</evidence>
<dbReference type="NCBIfam" id="TIGR01877">
    <property type="entry name" value="cas_cas6"/>
    <property type="match status" value="1"/>
</dbReference>
<dbReference type="Pfam" id="PF01881">
    <property type="entry name" value="Cas_Cas6_C"/>
    <property type="match status" value="1"/>
</dbReference>
<reference evidence="4" key="1">
    <citation type="submission" date="2017-09" db="EMBL/GenBank/DDBJ databases">
        <authorList>
            <person name="Varghese N."/>
            <person name="Submissions S."/>
        </authorList>
    </citation>
    <scope>NUCLEOTIDE SEQUENCE [LARGE SCALE GENOMIC DNA]</scope>
    <source>
        <strain evidence="4">DSM 2913</strain>
    </source>
</reference>
<protein>
    <submittedName>
        <fullName evidence="3">CRISPR-associated protein, Cas6 family</fullName>
    </submittedName>
</protein>
<dbReference type="EMBL" id="OBEN01000010">
    <property type="protein sequence ID" value="SNZ16111.1"/>
    <property type="molecule type" value="Genomic_DNA"/>
</dbReference>
<dbReference type="GO" id="GO:0051607">
    <property type="term" value="P:defense response to virus"/>
    <property type="evidence" value="ECO:0007669"/>
    <property type="project" value="UniProtKB-KW"/>
</dbReference>
<dbReference type="GO" id="GO:0016788">
    <property type="term" value="F:hydrolase activity, acting on ester bonds"/>
    <property type="evidence" value="ECO:0007669"/>
    <property type="project" value="InterPro"/>
</dbReference>
<dbReference type="PANTHER" id="PTHR36984">
    <property type="entry name" value="CRISPR-ASSOCIATED ENDORIBONUCLEASE CAS6 1"/>
    <property type="match status" value="1"/>
</dbReference>
<evidence type="ECO:0000259" key="2">
    <source>
        <dbReference type="Pfam" id="PF01881"/>
    </source>
</evidence>
<evidence type="ECO:0000313" key="4">
    <source>
        <dbReference type="Proteomes" id="UP000218627"/>
    </source>
</evidence>
<name>A0A285P8A5_9AQUI</name>
<dbReference type="Gene3D" id="3.30.70.1900">
    <property type="match status" value="1"/>
</dbReference>
<dbReference type="InterPro" id="IPR010156">
    <property type="entry name" value="CRISPR-assoc_prot_Cas6"/>
</dbReference>
<keyword evidence="4" id="KW-1185">Reference proteome</keyword>
<dbReference type="RefSeq" id="WP_096603013.1">
    <property type="nucleotide sequence ID" value="NZ_OBEN01000010.1"/>
</dbReference>
<dbReference type="Gene3D" id="3.30.70.1890">
    <property type="match status" value="1"/>
</dbReference>
<gene>
    <name evidence="3" type="ORF">SAMN06265353_1523</name>
</gene>
<proteinExistence type="predicted"/>
<dbReference type="InterPro" id="IPR045747">
    <property type="entry name" value="CRISPR-assoc_prot_Cas6_N_sf"/>
</dbReference>
<dbReference type="OrthoDB" id="45555at2"/>
<dbReference type="InterPro" id="IPR049435">
    <property type="entry name" value="Cas_Cas6_C"/>
</dbReference>
<evidence type="ECO:0000313" key="3">
    <source>
        <dbReference type="EMBL" id="SNZ16111.1"/>
    </source>
</evidence>
<keyword evidence="1" id="KW-0051">Antiviral defense</keyword>
<dbReference type="CDD" id="cd21140">
    <property type="entry name" value="Cas6_I-like"/>
    <property type="match status" value="1"/>
</dbReference>
<sequence length="244" mass="28288">MRFLVKLKTVDNEPAKISLDYRSRFISLLKRVFGTEEFSKDHPRPYTFAVYLGKEVKLEGDAFEGVKTINFRFSTGNSITAVKFYNGILKLKKKNYKHSIGSGKFSIEWIKEEKERPIGEVFKVLSPVVVERMGYKNPKDPEDRYVLPSEKGFEESLLENLIRRYTTIIGKEPKINTFRFEPLEVKEEVIRHYGGLLRGFLGKFRLVSDSDEILRFIYQYGIGVRTGQGFGYLEVENGEVRVSD</sequence>